<reference evidence="7" key="1">
    <citation type="journal article" date="2014" name="Proc. Natl. Acad. Sci. U.S.A.">
        <title>Extensive sampling of basidiomycete genomes demonstrates inadequacy of the white-rot/brown-rot paradigm for wood decay fungi.</title>
        <authorList>
            <person name="Riley R."/>
            <person name="Salamov A.A."/>
            <person name="Brown D.W."/>
            <person name="Nagy L.G."/>
            <person name="Floudas D."/>
            <person name="Held B.W."/>
            <person name="Levasseur A."/>
            <person name="Lombard V."/>
            <person name="Morin E."/>
            <person name="Otillar R."/>
            <person name="Lindquist E.A."/>
            <person name="Sun H."/>
            <person name="LaButti K.M."/>
            <person name="Schmutz J."/>
            <person name="Jabbour D."/>
            <person name="Luo H."/>
            <person name="Baker S.E."/>
            <person name="Pisabarro A.G."/>
            <person name="Walton J.D."/>
            <person name="Blanchette R.A."/>
            <person name="Henrissat B."/>
            <person name="Martin F."/>
            <person name="Cullen D."/>
            <person name="Hibbett D.S."/>
            <person name="Grigoriev I.V."/>
        </authorList>
    </citation>
    <scope>NUCLEOTIDE SEQUENCE [LARGE SCALE GENOMIC DNA]</scope>
    <source>
        <strain evidence="7">FD-172 SS1</strain>
    </source>
</reference>
<organism evidence="6 7">
    <name type="scientific">Botryobasidium botryosum (strain FD-172 SS1)</name>
    <dbReference type="NCBI Taxonomy" id="930990"/>
    <lineage>
        <taxon>Eukaryota</taxon>
        <taxon>Fungi</taxon>
        <taxon>Dikarya</taxon>
        <taxon>Basidiomycota</taxon>
        <taxon>Agaricomycotina</taxon>
        <taxon>Agaricomycetes</taxon>
        <taxon>Cantharellales</taxon>
        <taxon>Botryobasidiaceae</taxon>
        <taxon>Botryobasidium</taxon>
    </lineage>
</organism>
<gene>
    <name evidence="6" type="ORF">BOTBODRAFT_37707</name>
</gene>
<dbReference type="InParanoid" id="A0A067MA28"/>
<dbReference type="GO" id="GO:0005634">
    <property type="term" value="C:nucleus"/>
    <property type="evidence" value="ECO:0007669"/>
    <property type="project" value="TreeGrafter"/>
</dbReference>
<dbReference type="OrthoDB" id="3269380at2759"/>
<evidence type="ECO:0000256" key="1">
    <source>
        <dbReference type="ARBA" id="ARBA00022723"/>
    </source>
</evidence>
<dbReference type="HOGENOM" id="CLU_088658_0_0_1"/>
<keyword evidence="3" id="KW-0863">Zinc-finger</keyword>
<evidence type="ECO:0000313" key="6">
    <source>
        <dbReference type="EMBL" id="KDQ08712.1"/>
    </source>
</evidence>
<evidence type="ECO:0000256" key="4">
    <source>
        <dbReference type="ARBA" id="ARBA00022833"/>
    </source>
</evidence>
<dbReference type="EMBL" id="KL198087">
    <property type="protein sequence ID" value="KDQ08712.1"/>
    <property type="molecule type" value="Genomic_DNA"/>
</dbReference>
<dbReference type="AlphaFoldDB" id="A0A067MA28"/>
<sequence length="271" mass="29530">MPSAAIPIARRARPDSWAHDTPLEHFASAASFDLSMSPVSRTPDAYRLSEHLPRLELDFCKNYTCCGLVLPDMHDLVRHFEESHSPFAHSSPSSPSDTSSSVGPSTPPSAAHAFPGPGKPAPAKFCAAPDRYPMTAFPVSHSPPTHYYLPPSLYQRPPPPTQIHIPARPTSETPAPRREPEFEQDDRMSVDEPEPVSPPRSRSSASAGVVEVSLTDHDSDASSPNSRGSKTPGRKGSKRERSYVCPRPGCTKTYLNPNGLRYHLNKGTCTT</sequence>
<feature type="region of interest" description="Disordered" evidence="5">
    <location>
        <begin position="148"/>
        <end position="244"/>
    </location>
</feature>
<keyword evidence="1" id="KW-0479">Metal-binding</keyword>
<evidence type="ECO:0000256" key="2">
    <source>
        <dbReference type="ARBA" id="ARBA00022737"/>
    </source>
</evidence>
<evidence type="ECO:0000256" key="3">
    <source>
        <dbReference type="ARBA" id="ARBA00022771"/>
    </source>
</evidence>
<dbReference type="STRING" id="930990.A0A067MA28"/>
<evidence type="ECO:0000256" key="5">
    <source>
        <dbReference type="SAM" id="MobiDB-lite"/>
    </source>
</evidence>
<proteinExistence type="predicted"/>
<protein>
    <recommendedName>
        <fullName evidence="8">C2H2-type domain-containing protein</fullName>
    </recommendedName>
</protein>
<feature type="compositionally biased region" description="Low complexity" evidence="5">
    <location>
        <begin position="199"/>
        <end position="213"/>
    </location>
</feature>
<dbReference type="PANTHER" id="PTHR23057">
    <property type="entry name" value="JUXTAPOSED WITH ANOTHER ZINC FINGER PROTEIN 1"/>
    <property type="match status" value="1"/>
</dbReference>
<name>A0A067MA28_BOTB1</name>
<keyword evidence="7" id="KW-1185">Reference proteome</keyword>
<dbReference type="InterPro" id="IPR051580">
    <property type="entry name" value="ZnF-Chromatin_assoc"/>
</dbReference>
<dbReference type="Proteomes" id="UP000027195">
    <property type="component" value="Unassembled WGS sequence"/>
</dbReference>
<keyword evidence="2" id="KW-0677">Repeat</keyword>
<dbReference type="GO" id="GO:0008270">
    <property type="term" value="F:zinc ion binding"/>
    <property type="evidence" value="ECO:0007669"/>
    <property type="project" value="UniProtKB-KW"/>
</dbReference>
<evidence type="ECO:0008006" key="8">
    <source>
        <dbReference type="Google" id="ProtNLM"/>
    </source>
</evidence>
<accession>A0A067MA28</accession>
<evidence type="ECO:0000313" key="7">
    <source>
        <dbReference type="Proteomes" id="UP000027195"/>
    </source>
</evidence>
<dbReference type="PANTHER" id="PTHR23057:SF0">
    <property type="entry name" value="JUXTAPOSED WITH ANOTHER ZINC FINGER PROTEIN 1"/>
    <property type="match status" value="1"/>
</dbReference>
<feature type="region of interest" description="Disordered" evidence="5">
    <location>
        <begin position="85"/>
        <end position="118"/>
    </location>
</feature>
<feature type="compositionally biased region" description="Basic and acidic residues" evidence="5">
    <location>
        <begin position="175"/>
        <end position="190"/>
    </location>
</feature>
<keyword evidence="4" id="KW-0862">Zinc</keyword>
<dbReference type="Gene3D" id="3.30.160.60">
    <property type="entry name" value="Classic Zinc Finger"/>
    <property type="match status" value="1"/>
</dbReference>